<accession>A0A7G7YNX4</accession>
<evidence type="ECO:0000313" key="10">
    <source>
        <dbReference type="EMBL" id="QNH96194.1"/>
    </source>
</evidence>
<evidence type="ECO:0000256" key="2">
    <source>
        <dbReference type="ARBA" id="ARBA00022475"/>
    </source>
</evidence>
<dbReference type="AlphaFoldDB" id="A0A7G7YNX4"/>
<evidence type="ECO:0000259" key="7">
    <source>
        <dbReference type="Pfam" id="PF01336"/>
    </source>
</evidence>
<feature type="domain" description="OB" evidence="7">
    <location>
        <begin position="653"/>
        <end position="727"/>
    </location>
</feature>
<feature type="transmembrane region" description="Helical" evidence="6">
    <location>
        <begin position="53"/>
        <end position="76"/>
    </location>
</feature>
<evidence type="ECO:0000256" key="5">
    <source>
        <dbReference type="ARBA" id="ARBA00023136"/>
    </source>
</evidence>
<keyword evidence="10" id="KW-0436">Ligase</keyword>
<feature type="domain" description="Lysyl-tRNA synthetase N-terminal transmembrane region" evidence="9">
    <location>
        <begin position="13"/>
        <end position="227"/>
    </location>
</feature>
<dbReference type="EMBL" id="CP046883">
    <property type="protein sequence ID" value="QNH96194.1"/>
    <property type="molecule type" value="Genomic_DNA"/>
</dbReference>
<dbReference type="SUPFAM" id="SSF50249">
    <property type="entry name" value="Nucleic acid-binding proteins"/>
    <property type="match status" value="1"/>
</dbReference>
<evidence type="ECO:0000256" key="6">
    <source>
        <dbReference type="SAM" id="Phobius"/>
    </source>
</evidence>
<keyword evidence="11" id="KW-1185">Reference proteome</keyword>
<dbReference type="InterPro" id="IPR051211">
    <property type="entry name" value="PG_lysyltransferase"/>
</dbReference>
<feature type="transmembrane region" description="Helical" evidence="6">
    <location>
        <begin position="14"/>
        <end position="33"/>
    </location>
</feature>
<dbReference type="Pfam" id="PF16995">
    <property type="entry name" value="tRNA-synt_2_TM"/>
    <property type="match status" value="1"/>
</dbReference>
<dbReference type="PANTHER" id="PTHR34697:SF2">
    <property type="entry name" value="PHOSPHATIDYLGLYCEROL LYSYLTRANSFERASE"/>
    <property type="match status" value="1"/>
</dbReference>
<feature type="transmembrane region" description="Helical" evidence="6">
    <location>
        <begin position="116"/>
        <end position="139"/>
    </location>
</feature>
<dbReference type="InterPro" id="IPR012340">
    <property type="entry name" value="NA-bd_OB-fold"/>
</dbReference>
<evidence type="ECO:0000256" key="4">
    <source>
        <dbReference type="ARBA" id="ARBA00022989"/>
    </source>
</evidence>
<dbReference type="Proteomes" id="UP000515275">
    <property type="component" value="Chromosome"/>
</dbReference>
<dbReference type="InterPro" id="IPR004365">
    <property type="entry name" value="NA-bd_OB_tRNA"/>
</dbReference>
<evidence type="ECO:0000256" key="1">
    <source>
        <dbReference type="ARBA" id="ARBA00004651"/>
    </source>
</evidence>
<reference evidence="10 11" key="1">
    <citation type="submission" date="2019-12" db="EMBL/GenBank/DDBJ databases">
        <title>Corynebacterium sp. nov., isolated from feces of the Anser Albifrons in China.</title>
        <authorList>
            <person name="Liu Q."/>
        </authorList>
    </citation>
    <scope>NUCLEOTIDE SEQUENCE [LARGE SCALE GENOMIC DNA]</scope>
    <source>
        <strain evidence="10 11">23H37-10</strain>
    </source>
</reference>
<feature type="transmembrane region" description="Helical" evidence="6">
    <location>
        <begin position="83"/>
        <end position="104"/>
    </location>
</feature>
<keyword evidence="5 6" id="KW-0472">Membrane</keyword>
<dbReference type="InterPro" id="IPR024320">
    <property type="entry name" value="LPG_synthase_C"/>
</dbReference>
<protein>
    <submittedName>
        <fullName evidence="10">Bifunctional lysylphosphatidylglycerol synthetase/lysine--tRNA ligase LysX</fullName>
        <ecNumber evidence="10">2.3.2.3</ecNumber>
        <ecNumber evidence="10">6.1.1.6</ecNumber>
    </submittedName>
</protein>
<feature type="transmembrane region" description="Helical" evidence="6">
    <location>
        <begin position="151"/>
        <end position="171"/>
    </location>
</feature>
<evidence type="ECO:0000259" key="8">
    <source>
        <dbReference type="Pfam" id="PF09924"/>
    </source>
</evidence>
<feature type="domain" description="Phosphatidylglycerol lysyltransferase C-terminal" evidence="8">
    <location>
        <begin position="249"/>
        <end position="548"/>
    </location>
</feature>
<dbReference type="EC" id="6.1.1.6" evidence="10"/>
<dbReference type="GO" id="GO:0050071">
    <property type="term" value="F:phosphatidylglycerol lysyltransferase activity"/>
    <property type="evidence" value="ECO:0007669"/>
    <property type="project" value="UniProtKB-EC"/>
</dbReference>
<sequence>MGLIRHVKQVFERYAPRIIGGSLLAYGFFGFLLVVSPTLRHTLKPVAYTLDALFLPVSHLSMAWSVFIAVLGAGLWRCRRAAWVTSVAGLVLLNVGNLLFYTFSPETFEIPPDMGVLFQIGTVIQALMLVFMVLLHPLFTTRTRRINVRAAALTWLVGTLLVSVLAVALVFKFPGSLVGSQRVGWALNHAALLSLVDRSFFDGHAPRFVAIIISIAAAFVLLVTFFVAVRSQRSQNSASATDEAVVRSMIKRFNQNDSLAYFATRRDKSIVYAPNGRAAVTYRVEVGSAIASADPIGEPDSWDAAIDAFRTKAAEFGWTTGAMGASEEGARAYQRNGMRSMHLGDEAVIYTDTFDLAHPELKDVRQAVAHAQRDGVWIRVRRHRQIPAEEMQKVQERADVWRDTSEERGFSMALSRLGDEADGECVLVEALVGEGSDAHVVAQLSFVPWGSDGLSLDLMRRGPEAPNGTVEAMVAYLCSGDALNIRRISLNFAVFRSVFASESKVGVGPIRRLARKVLVFLSKWWQMEALYRSNVKYNPEWVPRYMCFDNSVALARTSVAAGIAEGFIPWIDSGDMRAHAAVETPGADVAVKAMHRWEAKSSKKEKKHNKQLHNRITTAQKLEESGVDPWAQLPTPTMTCREVHDAQEGHAATIAGRVIAKRKFGAIAFIDLADASGVCQVIINKKDLPEALPEGSVRPADVEVSDYIQVEGITALSKKGQPSLLAHALRFEAKALEAVVASGKNEKNKSTQETSPVRTMAQALTADADLRSRLYASAARMTQVRSELNAEGFVELEDIPEIDITLHLLAALTGGAARAFSIALPGVHHGLEDRVTELELIQPERHLTFMATHADEAWALDKALTILGKMTEEAVPDPRTVGFASAVADVTGQATVQTESEAREICQSLGLRVRPDESREDMLGTIFMNKVLPSVCGLTVFTGVPATVQLDKATGLGCAFANGFLIVNDGQIIASGYAVDTRPAEMKEDSLDTDTVEATQDVESLLRLGVPAAGCATVRL</sequence>
<proteinExistence type="predicted"/>
<dbReference type="GO" id="GO:0005886">
    <property type="term" value="C:plasma membrane"/>
    <property type="evidence" value="ECO:0007669"/>
    <property type="project" value="UniProtKB-SubCell"/>
</dbReference>
<dbReference type="KEGG" id="cans:GP473_05555"/>
<evidence type="ECO:0000313" key="11">
    <source>
        <dbReference type="Proteomes" id="UP000515275"/>
    </source>
</evidence>
<dbReference type="EC" id="2.3.2.3" evidence="10"/>
<comment type="subcellular location">
    <subcellularLocation>
        <location evidence="1">Cell membrane</location>
        <topology evidence="1">Multi-pass membrane protein</topology>
    </subcellularLocation>
</comment>
<feature type="transmembrane region" description="Helical" evidence="6">
    <location>
        <begin position="208"/>
        <end position="229"/>
    </location>
</feature>
<gene>
    <name evidence="10" type="primary">lysX</name>
    <name evidence="10" type="ORF">GP473_05555</name>
</gene>
<dbReference type="PANTHER" id="PTHR34697">
    <property type="entry name" value="PHOSPHATIDYLGLYCEROL LYSYLTRANSFERASE"/>
    <property type="match status" value="1"/>
</dbReference>
<dbReference type="Pfam" id="PF01336">
    <property type="entry name" value="tRNA_anti-codon"/>
    <property type="match status" value="1"/>
</dbReference>
<dbReference type="GO" id="GO:0055091">
    <property type="term" value="P:phospholipid homeostasis"/>
    <property type="evidence" value="ECO:0007669"/>
    <property type="project" value="TreeGrafter"/>
</dbReference>
<evidence type="ECO:0000256" key="3">
    <source>
        <dbReference type="ARBA" id="ARBA00022692"/>
    </source>
</evidence>
<dbReference type="GO" id="GO:0004824">
    <property type="term" value="F:lysine-tRNA ligase activity"/>
    <property type="evidence" value="ECO:0007669"/>
    <property type="project" value="UniProtKB-EC"/>
</dbReference>
<dbReference type="NCBIfam" id="NF002821">
    <property type="entry name" value="PRK02983.1"/>
    <property type="match status" value="1"/>
</dbReference>
<keyword evidence="10" id="KW-0012">Acyltransferase</keyword>
<keyword evidence="10" id="KW-0808">Transferase</keyword>
<dbReference type="Pfam" id="PF09924">
    <property type="entry name" value="LPG_synthase_C"/>
    <property type="match status" value="1"/>
</dbReference>
<keyword evidence="4 6" id="KW-1133">Transmembrane helix</keyword>
<dbReference type="InterPro" id="IPR031553">
    <property type="entry name" value="tRNA-synt_2_TM"/>
</dbReference>
<keyword evidence="3 6" id="KW-0812">Transmembrane</keyword>
<evidence type="ECO:0000259" key="9">
    <source>
        <dbReference type="Pfam" id="PF16995"/>
    </source>
</evidence>
<keyword evidence="2" id="KW-1003">Cell membrane</keyword>
<dbReference type="GO" id="GO:0003676">
    <property type="term" value="F:nucleic acid binding"/>
    <property type="evidence" value="ECO:0007669"/>
    <property type="project" value="InterPro"/>
</dbReference>
<dbReference type="Gene3D" id="2.40.50.140">
    <property type="entry name" value="Nucleic acid-binding proteins"/>
    <property type="match status" value="1"/>
</dbReference>
<name>A0A7G7YNX4_9CORY</name>
<organism evidence="10 11">
    <name type="scientific">Corynebacterium anserum</name>
    <dbReference type="NCBI Taxonomy" id="2684406"/>
    <lineage>
        <taxon>Bacteria</taxon>
        <taxon>Bacillati</taxon>
        <taxon>Actinomycetota</taxon>
        <taxon>Actinomycetes</taxon>
        <taxon>Mycobacteriales</taxon>
        <taxon>Corynebacteriaceae</taxon>
        <taxon>Corynebacterium</taxon>
    </lineage>
</organism>